<dbReference type="eggNOG" id="ENOG502QPZ1">
    <property type="taxonomic scope" value="Eukaryota"/>
</dbReference>
<dbReference type="InterPro" id="IPR011041">
    <property type="entry name" value="Quinoprot_gluc/sorb_DH_b-prop"/>
</dbReference>
<dbReference type="KEGG" id="cci:CC1G_09523"/>
<dbReference type="InParanoid" id="A8P0V1"/>
<dbReference type="HOGENOM" id="CLU_589273_0_0_1"/>
<gene>
    <name evidence="2" type="ORF">CC1G_09523</name>
</gene>
<dbReference type="GeneID" id="6014537"/>
<feature type="domain" description="Pyrroloquinoline quinone-dependent pyranose dehydrogenase beta-propeller" evidence="1">
    <location>
        <begin position="77"/>
        <end position="215"/>
    </location>
</feature>
<dbReference type="AlphaFoldDB" id="A8P0V1"/>
<dbReference type="RefSeq" id="XP_001837972.2">
    <property type="nucleotide sequence ID" value="XM_001837920.2"/>
</dbReference>
<accession>A8P0V1</accession>
<feature type="domain" description="Pyrroloquinoline quinone-dependent pyranose dehydrogenase beta-propeller" evidence="1">
    <location>
        <begin position="272"/>
        <end position="370"/>
    </location>
</feature>
<evidence type="ECO:0000313" key="2">
    <source>
        <dbReference type="EMBL" id="EAU83854.2"/>
    </source>
</evidence>
<comment type="caution">
    <text evidence="2">The sequence shown here is derived from an EMBL/GenBank/DDBJ whole genome shotgun (WGS) entry which is preliminary data.</text>
</comment>
<proteinExistence type="predicted"/>
<evidence type="ECO:0000259" key="1">
    <source>
        <dbReference type="Pfam" id="PF22807"/>
    </source>
</evidence>
<keyword evidence="3" id="KW-1185">Reference proteome</keyword>
<dbReference type="EMBL" id="AACS02000006">
    <property type="protein sequence ID" value="EAU83854.2"/>
    <property type="molecule type" value="Genomic_DNA"/>
</dbReference>
<name>A8P0V1_COPC7</name>
<dbReference type="InterPro" id="IPR011042">
    <property type="entry name" value="6-blade_b-propeller_TolB-like"/>
</dbReference>
<sequence length="464" mass="51322">MSENAKPQKPMKTRSITAFLLKRTSRMGSESARLSPNSEMHMQVATVTLALWLALLAPFSLAQSICSGAPQPRYPMTLASGWRGGVLLGGLTMPRGIMIDTRGNLLVIQRGRGLTGHALDANGCVTSTKTIIQDSQINHAIDVHPSGNRIMASSGDAVWSWDYDPVTMTATNKRTLITGMNNFIHFTRTIHISRKYPNLFALSVGSESNVDPNETAWIRQSPNSSIRLQQSPFSKSHMGGYWENSLDDAYRMVNGQRRDIHTNNPAEKVYNYPNGQYNDAWCNTNAVKPTALLPPHTAPLDMKFGLGNDTNLYVGLHGSWNRQPPQGYKVVIIPGRYSASGEWSPSVGLAQTKTSFTNLLTNRNENQCSGSFGVLILPSSLILLGPRLLHPWLLNHLRQSSHLKQRRQCMGNVADKAGLGQLSAPPMLFAERQTNITPNVFLRKRPNSLYIYIAEPLCVARSLF</sequence>
<dbReference type="OMA" id="NMYVAFH"/>
<dbReference type="Pfam" id="PF22807">
    <property type="entry name" value="TrAA12"/>
    <property type="match status" value="2"/>
</dbReference>
<dbReference type="VEuPathDB" id="FungiDB:CC1G_09523"/>
<dbReference type="InterPro" id="IPR054539">
    <property type="entry name" value="Beta-prop_PDH"/>
</dbReference>
<dbReference type="Proteomes" id="UP000001861">
    <property type="component" value="Unassembled WGS sequence"/>
</dbReference>
<organism evidence="2 3">
    <name type="scientific">Coprinopsis cinerea (strain Okayama-7 / 130 / ATCC MYA-4618 / FGSC 9003)</name>
    <name type="common">Inky cap fungus</name>
    <name type="synonym">Hormographiella aspergillata</name>
    <dbReference type="NCBI Taxonomy" id="240176"/>
    <lineage>
        <taxon>Eukaryota</taxon>
        <taxon>Fungi</taxon>
        <taxon>Dikarya</taxon>
        <taxon>Basidiomycota</taxon>
        <taxon>Agaricomycotina</taxon>
        <taxon>Agaricomycetes</taxon>
        <taxon>Agaricomycetidae</taxon>
        <taxon>Agaricales</taxon>
        <taxon>Agaricineae</taxon>
        <taxon>Psathyrellaceae</taxon>
        <taxon>Coprinopsis</taxon>
    </lineage>
</organism>
<reference evidence="2 3" key="1">
    <citation type="journal article" date="2010" name="Proc. Natl. Acad. Sci. U.S.A.">
        <title>Insights into evolution of multicellular fungi from the assembled chromosomes of the mushroom Coprinopsis cinerea (Coprinus cinereus).</title>
        <authorList>
            <person name="Stajich J.E."/>
            <person name="Wilke S.K."/>
            <person name="Ahren D."/>
            <person name="Au C.H."/>
            <person name="Birren B.W."/>
            <person name="Borodovsky M."/>
            <person name="Burns C."/>
            <person name="Canback B."/>
            <person name="Casselton L.A."/>
            <person name="Cheng C.K."/>
            <person name="Deng J."/>
            <person name="Dietrich F.S."/>
            <person name="Fargo D.C."/>
            <person name="Farman M.L."/>
            <person name="Gathman A.C."/>
            <person name="Goldberg J."/>
            <person name="Guigo R."/>
            <person name="Hoegger P.J."/>
            <person name="Hooker J.B."/>
            <person name="Huggins A."/>
            <person name="James T.Y."/>
            <person name="Kamada T."/>
            <person name="Kilaru S."/>
            <person name="Kodira C."/>
            <person name="Kues U."/>
            <person name="Kupfer D."/>
            <person name="Kwan H.S."/>
            <person name="Lomsadze A."/>
            <person name="Li W."/>
            <person name="Lilly W.W."/>
            <person name="Ma L.J."/>
            <person name="Mackey A.J."/>
            <person name="Manning G."/>
            <person name="Martin F."/>
            <person name="Muraguchi H."/>
            <person name="Natvig D.O."/>
            <person name="Palmerini H."/>
            <person name="Ramesh M.A."/>
            <person name="Rehmeyer C.J."/>
            <person name="Roe B.A."/>
            <person name="Shenoy N."/>
            <person name="Stanke M."/>
            <person name="Ter-Hovhannisyan V."/>
            <person name="Tunlid A."/>
            <person name="Velagapudi R."/>
            <person name="Vision T.J."/>
            <person name="Zeng Q."/>
            <person name="Zolan M.E."/>
            <person name="Pukkila P.J."/>
        </authorList>
    </citation>
    <scope>NUCLEOTIDE SEQUENCE [LARGE SCALE GENOMIC DNA]</scope>
    <source>
        <strain evidence="3">Okayama-7 / 130 / ATCC MYA-4618 / FGSC 9003</strain>
    </source>
</reference>
<dbReference type="SUPFAM" id="SSF50952">
    <property type="entry name" value="Soluble quinoprotein glucose dehydrogenase"/>
    <property type="match status" value="1"/>
</dbReference>
<dbReference type="STRING" id="240176.A8P0V1"/>
<protein>
    <recommendedName>
        <fullName evidence="1">Pyrroloquinoline quinone-dependent pyranose dehydrogenase beta-propeller domain-containing protein</fullName>
    </recommendedName>
</protein>
<evidence type="ECO:0000313" key="3">
    <source>
        <dbReference type="Proteomes" id="UP000001861"/>
    </source>
</evidence>
<dbReference type="OrthoDB" id="507128at2759"/>
<dbReference type="Gene3D" id="2.120.10.30">
    <property type="entry name" value="TolB, C-terminal domain"/>
    <property type="match status" value="1"/>
</dbReference>